<gene>
    <name evidence="1" type="ORF">CERZMDRAFT_93469</name>
</gene>
<evidence type="ECO:0000313" key="2">
    <source>
        <dbReference type="Proteomes" id="UP000799539"/>
    </source>
</evidence>
<evidence type="ECO:0000313" key="1">
    <source>
        <dbReference type="EMBL" id="KAF2216171.1"/>
    </source>
</evidence>
<organism evidence="1 2">
    <name type="scientific">Cercospora zeae-maydis SCOH1-5</name>
    <dbReference type="NCBI Taxonomy" id="717836"/>
    <lineage>
        <taxon>Eukaryota</taxon>
        <taxon>Fungi</taxon>
        <taxon>Dikarya</taxon>
        <taxon>Ascomycota</taxon>
        <taxon>Pezizomycotina</taxon>
        <taxon>Dothideomycetes</taxon>
        <taxon>Dothideomycetidae</taxon>
        <taxon>Mycosphaerellales</taxon>
        <taxon>Mycosphaerellaceae</taxon>
        <taxon>Cercospora</taxon>
    </lineage>
</organism>
<reference evidence="1" key="1">
    <citation type="journal article" date="2020" name="Stud. Mycol.">
        <title>101 Dothideomycetes genomes: a test case for predicting lifestyles and emergence of pathogens.</title>
        <authorList>
            <person name="Haridas S."/>
            <person name="Albert R."/>
            <person name="Binder M."/>
            <person name="Bloem J."/>
            <person name="Labutti K."/>
            <person name="Salamov A."/>
            <person name="Andreopoulos B."/>
            <person name="Baker S."/>
            <person name="Barry K."/>
            <person name="Bills G."/>
            <person name="Bluhm B."/>
            <person name="Cannon C."/>
            <person name="Castanera R."/>
            <person name="Culley D."/>
            <person name="Daum C."/>
            <person name="Ezra D."/>
            <person name="Gonzalez J."/>
            <person name="Henrissat B."/>
            <person name="Kuo A."/>
            <person name="Liang C."/>
            <person name="Lipzen A."/>
            <person name="Lutzoni F."/>
            <person name="Magnuson J."/>
            <person name="Mondo S."/>
            <person name="Nolan M."/>
            <person name="Ohm R."/>
            <person name="Pangilinan J."/>
            <person name="Park H.-J."/>
            <person name="Ramirez L."/>
            <person name="Alfaro M."/>
            <person name="Sun H."/>
            <person name="Tritt A."/>
            <person name="Yoshinaga Y."/>
            <person name="Zwiers L.-H."/>
            <person name="Turgeon B."/>
            <person name="Goodwin S."/>
            <person name="Spatafora J."/>
            <person name="Crous P."/>
            <person name="Grigoriev I."/>
        </authorList>
    </citation>
    <scope>NUCLEOTIDE SEQUENCE</scope>
    <source>
        <strain evidence="1">SCOH1-5</strain>
    </source>
</reference>
<dbReference type="Proteomes" id="UP000799539">
    <property type="component" value="Unassembled WGS sequence"/>
</dbReference>
<dbReference type="AlphaFoldDB" id="A0A6A6FRX5"/>
<accession>A0A6A6FRX5</accession>
<proteinExistence type="predicted"/>
<sequence length="373" mass="42579">MDELNRSINRLWREYATEASIANQDSPLLSLPREIRDIIWRYALIPSMQERHDKLQAIAQTLPRPNTPVPSHCPYRRRPKRITESTLPRRPTVSFLPAIRPDNLLATCHLMRKECGPILQSLMGWHEFNYDTGKWIGRHCDIVINLPGGERLDGRSPVHVYLPQVHHPLRILNPRLLVYVLCNDWRKKRVGKVAFAKELGWPDVLWVEREAERSRGLSQLSPFFRQELGLRLRHNNYTLIFNQGAQTWPLERVPRQADIAASSFSQAQTTGDMAATSVAQLLAGADNLSFADLKTASRRLIDPPFARAAQHYLGGPKYLVATYTRCHQWIIAAANCAKQTVGHWTSSTIKYNSGDTFRTADTIVSPICFDTCR</sequence>
<name>A0A6A6FRX5_9PEZI</name>
<keyword evidence="2" id="KW-1185">Reference proteome</keyword>
<protein>
    <submittedName>
        <fullName evidence="1">Uncharacterized protein</fullName>
    </submittedName>
</protein>
<dbReference type="EMBL" id="ML992664">
    <property type="protein sequence ID" value="KAF2216171.1"/>
    <property type="molecule type" value="Genomic_DNA"/>
</dbReference>
<dbReference type="OrthoDB" id="3894566at2759"/>